<dbReference type="GO" id="GO:0005096">
    <property type="term" value="F:GTPase activator activity"/>
    <property type="evidence" value="ECO:0007669"/>
    <property type="project" value="UniProtKB-KW"/>
</dbReference>
<dbReference type="FunFam" id="1.10.472.80:FF:000005">
    <property type="entry name" value="TBC1 domain family member 15"/>
    <property type="match status" value="1"/>
</dbReference>
<dbReference type="Pfam" id="PF00566">
    <property type="entry name" value="RabGAP-TBC"/>
    <property type="match status" value="1"/>
</dbReference>
<dbReference type="EMBL" id="NIVC01001890">
    <property type="protein sequence ID" value="PAA62913.1"/>
    <property type="molecule type" value="Genomic_DNA"/>
</dbReference>
<evidence type="ECO:0000313" key="4">
    <source>
        <dbReference type="EMBL" id="PAA62913.1"/>
    </source>
</evidence>
<proteinExistence type="predicted"/>
<dbReference type="PROSITE" id="PS50086">
    <property type="entry name" value="TBC_RABGAP"/>
    <property type="match status" value="1"/>
</dbReference>
<dbReference type="STRING" id="282301.A0A267EN16"/>
<dbReference type="SMART" id="SM00164">
    <property type="entry name" value="TBC"/>
    <property type="match status" value="1"/>
</dbReference>
<dbReference type="SUPFAM" id="SSF47923">
    <property type="entry name" value="Ypt/Rab-GAP domain of gyp1p"/>
    <property type="match status" value="2"/>
</dbReference>
<dbReference type="InterPro" id="IPR000195">
    <property type="entry name" value="Rab-GAP-TBC_dom"/>
</dbReference>
<feature type="compositionally biased region" description="Low complexity" evidence="2">
    <location>
        <begin position="264"/>
        <end position="274"/>
    </location>
</feature>
<dbReference type="OrthoDB" id="10264062at2759"/>
<keyword evidence="1" id="KW-0343">GTPase activation</keyword>
<sequence>NQPVFVLANPVLYLDTHYQPALNVNGRLTVGLANNVQTLKSSHGSNIEAKLAIQFTPEMCSYEAANLDQYAFCLLLKSLKGVTLVKRPRFGKPFVTFHSEADAKKKTLHFSDALDIKSLYDELTVHLVITPSSHQSTFFLTRPHDPDAMYQSLAELDFAQQPLTIDQHHQQHQHNPQLQQHRYQPHQQKQKHLQQQQQPNSSPKLRKSHPLIDSFESIFASFDSSSGVAGFRFGSGNGNKNTNYYNRPKSGESAGASSAGGGDQQQVASSATSASPGLRQLAMEDPFAGLSLVASGSEDGFEVLSTQPTLPATRPQVQRGQPVTLAECAAFLDVANGGGSDRESLMSSPTSSASTVVATAEQSAELKRRIFRGGIEPEARQLLWRWLLLGSAAAPCWEPLQASASTDGKREAWLREEHSRLKRQWASVTEAQMNRFSALRDRRSLIEKDVNRTDRQHAAFKDPNGRHLRMLSDCLMTYGMYNFDLGYVQGMSDLLAPLLVVMDTELDAFWCFVGFMDLMADNFDADQAGMKRQLAQLRSLVSLLLPDLANHLTRHEADNMYFCFRWLLVWFKREFHYDDVCRLWEVLWTGLPCRNFHLLCCCAILDRERATIIKEDLDFTGVLKYVNELAHKIDLEQMLNTAEAMYLQLKQADQLPEDVAETLGLTVELCY</sequence>
<evidence type="ECO:0000256" key="1">
    <source>
        <dbReference type="ARBA" id="ARBA00022468"/>
    </source>
</evidence>
<dbReference type="Gene3D" id="1.10.8.270">
    <property type="entry name" value="putative rabgap domain of human tbc1 domain family member 14 like domains"/>
    <property type="match status" value="1"/>
</dbReference>
<comment type="caution">
    <text evidence="4">The sequence shown here is derived from an EMBL/GenBank/DDBJ whole genome shotgun (WGS) entry which is preliminary data.</text>
</comment>
<dbReference type="InterPro" id="IPR035969">
    <property type="entry name" value="Rab-GAP_TBC_sf"/>
</dbReference>
<evidence type="ECO:0000259" key="3">
    <source>
        <dbReference type="PROSITE" id="PS50086"/>
    </source>
</evidence>
<organism evidence="4 5">
    <name type="scientific">Macrostomum lignano</name>
    <dbReference type="NCBI Taxonomy" id="282301"/>
    <lineage>
        <taxon>Eukaryota</taxon>
        <taxon>Metazoa</taxon>
        <taxon>Spiralia</taxon>
        <taxon>Lophotrochozoa</taxon>
        <taxon>Platyhelminthes</taxon>
        <taxon>Rhabditophora</taxon>
        <taxon>Macrostomorpha</taxon>
        <taxon>Macrostomida</taxon>
        <taxon>Macrostomidae</taxon>
        <taxon>Macrostomum</taxon>
    </lineage>
</organism>
<protein>
    <recommendedName>
        <fullName evidence="3">Rab-GAP TBC domain-containing protein</fullName>
    </recommendedName>
</protein>
<gene>
    <name evidence="4" type="ORF">BOX15_Mlig010508g1</name>
</gene>
<dbReference type="AlphaFoldDB" id="A0A267EN16"/>
<name>A0A267EN16_9PLAT</name>
<evidence type="ECO:0000256" key="2">
    <source>
        <dbReference type="SAM" id="MobiDB-lite"/>
    </source>
</evidence>
<dbReference type="PANTHER" id="PTHR22957:SF645">
    <property type="entry name" value="LD27216P"/>
    <property type="match status" value="1"/>
</dbReference>
<evidence type="ECO:0000313" key="5">
    <source>
        <dbReference type="Proteomes" id="UP000215902"/>
    </source>
</evidence>
<keyword evidence="5" id="KW-1185">Reference proteome</keyword>
<dbReference type="PANTHER" id="PTHR22957">
    <property type="entry name" value="TBC1 DOMAIN FAMILY MEMBER GTPASE-ACTIVATING PROTEIN"/>
    <property type="match status" value="1"/>
</dbReference>
<reference evidence="4 5" key="1">
    <citation type="submission" date="2017-06" db="EMBL/GenBank/DDBJ databases">
        <title>A platform for efficient transgenesis in Macrostomum lignano, a flatworm model organism for stem cell research.</title>
        <authorList>
            <person name="Berezikov E."/>
        </authorList>
    </citation>
    <scope>NUCLEOTIDE SEQUENCE [LARGE SCALE GENOMIC DNA]</scope>
    <source>
        <strain evidence="4">DV1</strain>
        <tissue evidence="4">Whole organism</tissue>
    </source>
</reference>
<dbReference type="GO" id="GO:0005737">
    <property type="term" value="C:cytoplasm"/>
    <property type="evidence" value="ECO:0007669"/>
    <property type="project" value="UniProtKB-ARBA"/>
</dbReference>
<feature type="compositionally biased region" description="Low complexity" evidence="2">
    <location>
        <begin position="173"/>
        <end position="199"/>
    </location>
</feature>
<accession>A0A267EN16</accession>
<dbReference type="Gene3D" id="1.10.472.80">
    <property type="entry name" value="Ypt/Rab-GAP domain of gyp1p, domain 3"/>
    <property type="match status" value="1"/>
</dbReference>
<feature type="region of interest" description="Disordered" evidence="2">
    <location>
        <begin position="233"/>
        <end position="274"/>
    </location>
</feature>
<feature type="non-terminal residue" evidence="4">
    <location>
        <position position="1"/>
    </location>
</feature>
<feature type="domain" description="Rab-GAP TBC" evidence="3">
    <location>
        <begin position="374"/>
        <end position="591"/>
    </location>
</feature>
<feature type="region of interest" description="Disordered" evidence="2">
    <location>
        <begin position="167"/>
        <end position="208"/>
    </location>
</feature>
<dbReference type="Proteomes" id="UP000215902">
    <property type="component" value="Unassembled WGS sequence"/>
</dbReference>